<dbReference type="PANTHER" id="PTHR22642">
    <property type="entry name" value="IMIDAZOLONEPROPIONASE"/>
    <property type="match status" value="1"/>
</dbReference>
<dbReference type="EMBL" id="LNTY01000004">
    <property type="protein sequence ID" value="KXF83568.1"/>
    <property type="molecule type" value="Genomic_DNA"/>
</dbReference>
<evidence type="ECO:0000313" key="2">
    <source>
        <dbReference type="EMBL" id="KXF83568.1"/>
    </source>
</evidence>
<keyword evidence="3" id="KW-1185">Reference proteome</keyword>
<organism evidence="2 3">
    <name type="scientific">Enterovibrio coralii</name>
    <dbReference type="NCBI Taxonomy" id="294935"/>
    <lineage>
        <taxon>Bacteria</taxon>
        <taxon>Pseudomonadati</taxon>
        <taxon>Pseudomonadota</taxon>
        <taxon>Gammaproteobacteria</taxon>
        <taxon>Vibrionales</taxon>
        <taxon>Vibrionaceae</taxon>
        <taxon>Enterovibrio</taxon>
    </lineage>
</organism>
<dbReference type="InterPro" id="IPR013108">
    <property type="entry name" value="Amidohydro_3"/>
</dbReference>
<sequence length="647" mass="71496">MAALVAVVGGCAKFVENNAQPALSDDVLASPVTIYLSNDIITMSDVAPDNISAVAVQDGRILDMGESGEMLSKYANHPNLSVDRQFEDKVLAPGFVEPHLHIWMSGILMSTEFVTPGDWKLPWGDVEGVQTEEAFYERLKEVEANTPEGEPLIVWGYHHYFHGNSLSKAVLNDIAGDRPLIVWHRSFHELFFNDAAIDMLGWEESDWQGESAAYDQLDWERGHAFENGGKIILGDTLKFLVESGRFATGMERSRDYIQAGGITTAVDPGVIATPEMYDQMVSILLDDTFPMDYWLMPAGNFTYSMGGYDADKGKAIAEAQTRNYAGQDQIQWLPKSIKLFSDGAMYSQLMQLKDGYTDGHHGEWLQTPAELEDSMRPYWNDDYTIVIHANGDLGFEKAVEIVEKLNDEFPREDHRTGFHHLGITDVDDIPRAVETGSNFSVNPYYTHVLAELYSEQGVGKERAEVMARGRSFIDAGGLLSLHSDAPMAPAQPLTLIWAAVNRIGLSGETVMGPQERITVDEAMRAMTIDAAYTARLEGEVGSIDIGKYANFVVLDESPYKVEPTAINDITVESTVYRGVPAPINVSNAGMQLTENTKTVMAKVNANHHHHGGHHHHHHHEEGDICGTALFMQHALGQAMSNQSPAIN</sequence>
<dbReference type="InterPro" id="IPR032466">
    <property type="entry name" value="Metal_Hydrolase"/>
</dbReference>
<proteinExistence type="predicted"/>
<feature type="domain" description="Amidohydrolase 3" evidence="1">
    <location>
        <begin position="87"/>
        <end position="580"/>
    </location>
</feature>
<comment type="caution">
    <text evidence="2">The sequence shown here is derived from an EMBL/GenBank/DDBJ whole genome shotgun (WGS) entry which is preliminary data.</text>
</comment>
<protein>
    <submittedName>
        <fullName evidence="2">Metal-dependent hydrolase</fullName>
    </submittedName>
</protein>
<gene>
    <name evidence="2" type="ORF">ATN88_16660</name>
</gene>
<dbReference type="GO" id="GO:0016810">
    <property type="term" value="F:hydrolase activity, acting on carbon-nitrogen (but not peptide) bonds"/>
    <property type="evidence" value="ECO:0007669"/>
    <property type="project" value="InterPro"/>
</dbReference>
<dbReference type="InterPro" id="IPR011059">
    <property type="entry name" value="Metal-dep_hydrolase_composite"/>
</dbReference>
<reference evidence="2 3" key="1">
    <citation type="submission" date="2015-11" db="EMBL/GenBank/DDBJ databases">
        <title>Genomic Taxonomy of the Vibrionaceae.</title>
        <authorList>
            <person name="Gomez-Gil B."/>
            <person name="Enciso-Ibarra J."/>
        </authorList>
    </citation>
    <scope>NUCLEOTIDE SEQUENCE [LARGE SCALE GENOMIC DNA]</scope>
    <source>
        <strain evidence="2 3">CAIM 912</strain>
    </source>
</reference>
<keyword evidence="2" id="KW-0378">Hydrolase</keyword>
<dbReference type="PANTHER" id="PTHR22642:SF2">
    <property type="entry name" value="PROTEIN LONG AFTER FAR-RED 3"/>
    <property type="match status" value="1"/>
</dbReference>
<dbReference type="Gene3D" id="3.20.20.140">
    <property type="entry name" value="Metal-dependent hydrolases"/>
    <property type="match status" value="1"/>
</dbReference>
<dbReference type="Gene3D" id="2.30.40.10">
    <property type="entry name" value="Urease, subunit C, domain 1"/>
    <property type="match status" value="1"/>
</dbReference>
<evidence type="ECO:0000259" key="1">
    <source>
        <dbReference type="Pfam" id="PF07969"/>
    </source>
</evidence>
<evidence type="ECO:0000313" key="3">
    <source>
        <dbReference type="Proteomes" id="UP000070529"/>
    </source>
</evidence>
<dbReference type="SUPFAM" id="SSF51556">
    <property type="entry name" value="Metallo-dependent hydrolases"/>
    <property type="match status" value="1"/>
</dbReference>
<dbReference type="STRING" id="294935.ATN88_16660"/>
<accession>A0A135IDS6</accession>
<dbReference type="SUPFAM" id="SSF51338">
    <property type="entry name" value="Composite domain of metallo-dependent hydrolases"/>
    <property type="match status" value="1"/>
</dbReference>
<name>A0A135IDS6_9GAMM</name>
<dbReference type="AlphaFoldDB" id="A0A135IDS6"/>
<dbReference type="Gene3D" id="3.10.310.70">
    <property type="match status" value="1"/>
</dbReference>
<dbReference type="Pfam" id="PF07969">
    <property type="entry name" value="Amidohydro_3"/>
    <property type="match status" value="1"/>
</dbReference>
<dbReference type="Proteomes" id="UP000070529">
    <property type="component" value="Unassembled WGS sequence"/>
</dbReference>